<organism evidence="4 5">
    <name type="scientific">Spirosoma terrae</name>
    <dbReference type="NCBI Taxonomy" id="1968276"/>
    <lineage>
        <taxon>Bacteria</taxon>
        <taxon>Pseudomonadati</taxon>
        <taxon>Bacteroidota</taxon>
        <taxon>Cytophagia</taxon>
        <taxon>Cytophagales</taxon>
        <taxon>Cytophagaceae</taxon>
        <taxon>Spirosoma</taxon>
    </lineage>
</organism>
<comment type="caution">
    <text evidence="4">The sequence shown here is derived from an EMBL/GenBank/DDBJ whole genome shotgun (WGS) entry which is preliminary data.</text>
</comment>
<name>A0A6L9LF81_9BACT</name>
<dbReference type="NCBIfam" id="TIGR00621">
    <property type="entry name" value="ssb"/>
    <property type="match status" value="1"/>
</dbReference>
<evidence type="ECO:0000313" key="5">
    <source>
        <dbReference type="Proteomes" id="UP000474175"/>
    </source>
</evidence>
<dbReference type="AlphaFoldDB" id="A0A6L9LF81"/>
<dbReference type="PROSITE" id="PS50935">
    <property type="entry name" value="SSB"/>
    <property type="match status" value="1"/>
</dbReference>
<reference evidence="4 5" key="1">
    <citation type="submission" date="2020-02" db="EMBL/GenBank/DDBJ databases">
        <title>Draft genome sequence of two Spirosoma agri KCTC 52727 and Spirosoma terrae KCTC 52035.</title>
        <authorList>
            <person name="Rojas J."/>
            <person name="Ambika Manirajan B."/>
            <person name="Suarez C."/>
            <person name="Ratering S."/>
            <person name="Schnell S."/>
        </authorList>
    </citation>
    <scope>NUCLEOTIDE SEQUENCE [LARGE SCALE GENOMIC DNA]</scope>
    <source>
        <strain evidence="4 5">KCTC 52035</strain>
    </source>
</reference>
<dbReference type="GO" id="GO:0003697">
    <property type="term" value="F:single-stranded DNA binding"/>
    <property type="evidence" value="ECO:0007669"/>
    <property type="project" value="InterPro"/>
</dbReference>
<dbReference type="EMBL" id="JAAFZH010000026">
    <property type="protein sequence ID" value="NDU99236.1"/>
    <property type="molecule type" value="Genomic_DNA"/>
</dbReference>
<evidence type="ECO:0000256" key="2">
    <source>
        <dbReference type="PIRNR" id="PIRNR002070"/>
    </source>
</evidence>
<dbReference type="GO" id="GO:0006260">
    <property type="term" value="P:DNA replication"/>
    <property type="evidence" value="ECO:0007669"/>
    <property type="project" value="InterPro"/>
</dbReference>
<dbReference type="GO" id="GO:0009295">
    <property type="term" value="C:nucleoid"/>
    <property type="evidence" value="ECO:0007669"/>
    <property type="project" value="TreeGrafter"/>
</dbReference>
<dbReference type="InterPro" id="IPR011344">
    <property type="entry name" value="ssDNA-bd"/>
</dbReference>
<dbReference type="SUPFAM" id="SSF50249">
    <property type="entry name" value="Nucleic acid-binding proteins"/>
    <property type="match status" value="1"/>
</dbReference>
<keyword evidence="1 2" id="KW-0238">DNA-binding</keyword>
<dbReference type="InterPro" id="IPR012340">
    <property type="entry name" value="NA-bd_OB-fold"/>
</dbReference>
<protein>
    <recommendedName>
        <fullName evidence="2 3">Single-stranded DNA-binding protein</fullName>
    </recommendedName>
</protein>
<evidence type="ECO:0000256" key="1">
    <source>
        <dbReference type="ARBA" id="ARBA00023125"/>
    </source>
</evidence>
<keyword evidence="5" id="KW-1185">Reference proteome</keyword>
<dbReference type="RefSeq" id="WP_163955369.1">
    <property type="nucleotide sequence ID" value="NZ_JAAFZH010000026.1"/>
</dbReference>
<dbReference type="Gene3D" id="2.40.50.140">
    <property type="entry name" value="Nucleic acid-binding proteins"/>
    <property type="match status" value="1"/>
</dbReference>
<evidence type="ECO:0000313" key="4">
    <source>
        <dbReference type="EMBL" id="NDU99236.1"/>
    </source>
</evidence>
<dbReference type="Proteomes" id="UP000474175">
    <property type="component" value="Unassembled WGS sequence"/>
</dbReference>
<dbReference type="Pfam" id="PF00436">
    <property type="entry name" value="SSB"/>
    <property type="match status" value="1"/>
</dbReference>
<dbReference type="PANTHER" id="PTHR10302">
    <property type="entry name" value="SINGLE-STRANDED DNA-BINDING PROTEIN"/>
    <property type="match status" value="1"/>
</dbReference>
<gene>
    <name evidence="4" type="ORF">GK108_30435</name>
</gene>
<dbReference type="InterPro" id="IPR000424">
    <property type="entry name" value="Primosome_PriB/ssb"/>
</dbReference>
<dbReference type="CDD" id="cd04496">
    <property type="entry name" value="SSB_OBF"/>
    <property type="match status" value="1"/>
</dbReference>
<dbReference type="PANTHER" id="PTHR10302:SF0">
    <property type="entry name" value="SINGLE-STRANDED DNA-BINDING PROTEIN, MITOCHONDRIAL"/>
    <property type="match status" value="1"/>
</dbReference>
<dbReference type="PIRSF" id="PIRSF002070">
    <property type="entry name" value="SSB"/>
    <property type="match status" value="1"/>
</dbReference>
<sequence length="126" mass="14320">MPSNNRVELTGFLGQDAKLIEKNGKKFVALNVATTDSYKDDSGQWQDKESVWHDVLVFRPFAVQFAEKLKKGDKVELIGSLSYKPFKDENGNNRLQATIVASFVQHQYNKKSDELTVEEAKNLINK</sequence>
<evidence type="ECO:0000256" key="3">
    <source>
        <dbReference type="RuleBase" id="RU000524"/>
    </source>
</evidence>
<accession>A0A6L9LF81</accession>
<proteinExistence type="predicted"/>